<dbReference type="Pfam" id="PF12840">
    <property type="entry name" value="HTH_20"/>
    <property type="match status" value="1"/>
</dbReference>
<evidence type="ECO:0000259" key="2">
    <source>
        <dbReference type="SMART" id="SM00418"/>
    </source>
</evidence>
<comment type="caution">
    <text evidence="3">The sequence shown here is derived from an EMBL/GenBank/DDBJ whole genome shotgun (WGS) entry which is preliminary data.</text>
</comment>
<dbReference type="Gene3D" id="1.10.10.10">
    <property type="entry name" value="Winged helix-like DNA-binding domain superfamily/Winged helix DNA-binding domain"/>
    <property type="match status" value="1"/>
</dbReference>
<name>A0A9W6Q443_9ACTN</name>
<dbReference type="InterPro" id="IPR011991">
    <property type="entry name" value="ArsR-like_HTH"/>
</dbReference>
<dbReference type="EMBL" id="BSSA01000005">
    <property type="protein sequence ID" value="GLW69765.1"/>
    <property type="molecule type" value="Genomic_DNA"/>
</dbReference>
<dbReference type="InterPro" id="IPR036388">
    <property type="entry name" value="WH-like_DNA-bd_sf"/>
</dbReference>
<feature type="region of interest" description="Disordered" evidence="1">
    <location>
        <begin position="202"/>
        <end position="241"/>
    </location>
</feature>
<evidence type="ECO:0000313" key="3">
    <source>
        <dbReference type="EMBL" id="GLW69765.1"/>
    </source>
</evidence>
<gene>
    <name evidence="3" type="ORF">Kpho02_20640</name>
</gene>
<feature type="domain" description="HTH arsR-type" evidence="2">
    <location>
        <begin position="28"/>
        <end position="123"/>
    </location>
</feature>
<dbReference type="GO" id="GO:0003700">
    <property type="term" value="F:DNA-binding transcription factor activity"/>
    <property type="evidence" value="ECO:0007669"/>
    <property type="project" value="InterPro"/>
</dbReference>
<feature type="compositionally biased region" description="Low complexity" evidence="1">
    <location>
        <begin position="202"/>
        <end position="227"/>
    </location>
</feature>
<reference evidence="3" key="1">
    <citation type="submission" date="2023-02" db="EMBL/GenBank/DDBJ databases">
        <title>Kitasatospora phosalacinea NBRC 14627.</title>
        <authorList>
            <person name="Ichikawa N."/>
            <person name="Sato H."/>
            <person name="Tonouchi N."/>
        </authorList>
    </citation>
    <scope>NUCLEOTIDE SEQUENCE</scope>
    <source>
        <strain evidence="3">NBRC 14627</strain>
    </source>
</reference>
<dbReference type="AlphaFoldDB" id="A0A9W6Q443"/>
<dbReference type="InterPro" id="IPR001845">
    <property type="entry name" value="HTH_ArsR_DNA-bd_dom"/>
</dbReference>
<protein>
    <recommendedName>
        <fullName evidence="2">HTH arsR-type domain-containing protein</fullName>
    </recommendedName>
</protein>
<evidence type="ECO:0000256" key="1">
    <source>
        <dbReference type="SAM" id="MobiDB-lite"/>
    </source>
</evidence>
<dbReference type="SUPFAM" id="SSF46785">
    <property type="entry name" value="Winged helix' DNA-binding domain"/>
    <property type="match status" value="1"/>
</dbReference>
<organism evidence="3 4">
    <name type="scientific">Kitasatospora phosalacinea</name>
    <dbReference type="NCBI Taxonomy" id="2065"/>
    <lineage>
        <taxon>Bacteria</taxon>
        <taxon>Bacillati</taxon>
        <taxon>Actinomycetota</taxon>
        <taxon>Actinomycetes</taxon>
        <taxon>Kitasatosporales</taxon>
        <taxon>Streptomycetaceae</taxon>
        <taxon>Kitasatospora</taxon>
    </lineage>
</organism>
<dbReference type="CDD" id="cd00090">
    <property type="entry name" value="HTH_ARSR"/>
    <property type="match status" value="1"/>
</dbReference>
<accession>A0A9W6Q443</accession>
<proteinExistence type="predicted"/>
<dbReference type="SMART" id="SM00418">
    <property type="entry name" value="HTH_ARSR"/>
    <property type="match status" value="1"/>
</dbReference>
<dbReference type="InterPro" id="IPR036390">
    <property type="entry name" value="WH_DNA-bd_sf"/>
</dbReference>
<dbReference type="Proteomes" id="UP001165041">
    <property type="component" value="Unassembled WGS sequence"/>
</dbReference>
<evidence type="ECO:0000313" key="4">
    <source>
        <dbReference type="Proteomes" id="UP001165041"/>
    </source>
</evidence>
<sequence length="241" mass="25467">MTLRYCESTLSGMSSGNPLGDVEVTDPRAMRALAHPVRLAILDRLRRHGPSTATELAPHVGATPTVASWHLRHLAEFGLVRDAEPGPDRRKRRWEAVGRGFRFAPGADGESREAAGALAQLMFRRSADAPARWMAEVGPTLPPQWLRLSGLADTRVALSPAELAELSDAIEQLLAPYVHRDAAGRPVDARVVRLMRYVLPEGTETDGAAADGTAADGTGTDEAATGGPEPSDGPASTGGPA</sequence>